<keyword evidence="6" id="KW-1185">Reference proteome</keyword>
<dbReference type="EC" id="1.4.1.13" evidence="5"/>
<dbReference type="KEGG" id="amob:HG15A2_12020"/>
<feature type="domain" description="Glutamate synthase" evidence="4">
    <location>
        <begin position="167"/>
        <end position="484"/>
    </location>
</feature>
<dbReference type="GO" id="GO:0004355">
    <property type="term" value="F:glutamate synthase (NADPH) activity"/>
    <property type="evidence" value="ECO:0007669"/>
    <property type="project" value="UniProtKB-EC"/>
</dbReference>
<keyword evidence="3" id="KW-0472">Membrane</keyword>
<dbReference type="AlphaFoldDB" id="A0A517MSS2"/>
<evidence type="ECO:0000256" key="1">
    <source>
        <dbReference type="ARBA" id="ARBA00009716"/>
    </source>
</evidence>
<dbReference type="InterPro" id="IPR002932">
    <property type="entry name" value="Glu_synthdom"/>
</dbReference>
<accession>A0A517MSS2</accession>
<dbReference type="RefSeq" id="WP_145058705.1">
    <property type="nucleotide sequence ID" value="NZ_CP036263.1"/>
</dbReference>
<dbReference type="PIRSF" id="PIRSF500060">
    <property type="entry name" value="UCP500060"/>
    <property type="match status" value="1"/>
</dbReference>
<organism evidence="5 6">
    <name type="scientific">Adhaeretor mobilis</name>
    <dbReference type="NCBI Taxonomy" id="1930276"/>
    <lineage>
        <taxon>Bacteria</taxon>
        <taxon>Pseudomonadati</taxon>
        <taxon>Planctomycetota</taxon>
        <taxon>Planctomycetia</taxon>
        <taxon>Pirellulales</taxon>
        <taxon>Lacipirellulaceae</taxon>
        <taxon>Adhaeretor</taxon>
    </lineage>
</organism>
<dbReference type="PANTHER" id="PTHR43819">
    <property type="entry name" value="ARCHAEAL-TYPE GLUTAMATE SYNTHASE [NADPH]"/>
    <property type="match status" value="1"/>
</dbReference>
<proteinExistence type="inferred from homology"/>
<dbReference type="PIRSF" id="PIRSF006429">
    <property type="entry name" value="GOGAT_lg_2"/>
    <property type="match status" value="1"/>
</dbReference>
<dbReference type="Pfam" id="PF01645">
    <property type="entry name" value="Glu_synthase"/>
    <property type="match status" value="1"/>
</dbReference>
<name>A0A517MSS2_9BACT</name>
<evidence type="ECO:0000256" key="2">
    <source>
        <dbReference type="PIRNR" id="PIRNR006429"/>
    </source>
</evidence>
<dbReference type="Proteomes" id="UP000319852">
    <property type="component" value="Chromosome"/>
</dbReference>
<dbReference type="GO" id="GO:0006537">
    <property type="term" value="P:glutamate biosynthetic process"/>
    <property type="evidence" value="ECO:0007669"/>
    <property type="project" value="InterPro"/>
</dbReference>
<keyword evidence="3" id="KW-0812">Transmembrane</keyword>
<dbReference type="SUPFAM" id="SSF51395">
    <property type="entry name" value="FMN-linked oxidoreductases"/>
    <property type="match status" value="1"/>
</dbReference>
<dbReference type="InterPro" id="IPR024188">
    <property type="entry name" value="GltB"/>
</dbReference>
<sequence>MLRPWFYGFVALTLGVQVLFALFWPTGLWSLVVLVPVIGVGIYDVLQRDHTILRNFPVLGHGRYLMEKIRPEIQQYFIETNIAPHPIARELRAVVYQRAKGQLETKPFGTEHNVYNTGYEWAAHSLACTECPDDRTQEEKDDGVLLDGEQPLIAIGGPDCKRPYESSLLNISAMSFGSLSPTAIRALNRGASLGKFAHNTGEGGISPYHLEAGGDLIWQIGTGYFGCRADDGGFDSGKYRETVAAESVKMVELKLSQGAKPGHGGVLPGEKVSPEIASIRGVPVGKTVVSPPRHSAFKTPIEMLHFVATLRELADGRPVGFKLCMGKRSEFLAVCKAMLETQIMPDFITVDGGEGGTGAAPIEFSNSVGMPAQDGWLFAHNALVGSGLRDKITLIGSGKILTGFDMVRAFALGIDACNSARGMMFALGCIQALRCDSGHCPTGIATQQAGLFRGLDPTDKGERVRRFHARTIESLREMLHAMGARTTRDVTPEMLFRRIDRTNVCSLADLYEFLEEGQLHGNEVPQPWQKDWERASAQTFA</sequence>
<dbReference type="PANTHER" id="PTHR43819:SF1">
    <property type="entry name" value="ARCHAEAL-TYPE GLUTAMATE SYNTHASE [NADPH]"/>
    <property type="match status" value="1"/>
</dbReference>
<keyword evidence="5" id="KW-0560">Oxidoreductase</keyword>
<comment type="similarity">
    <text evidence="1 2">Belongs to the glutamate synthase family.</text>
</comment>
<reference evidence="5 6" key="1">
    <citation type="submission" date="2019-02" db="EMBL/GenBank/DDBJ databases">
        <title>Deep-cultivation of Planctomycetes and their phenomic and genomic characterization uncovers novel biology.</title>
        <authorList>
            <person name="Wiegand S."/>
            <person name="Jogler M."/>
            <person name="Boedeker C."/>
            <person name="Pinto D."/>
            <person name="Vollmers J."/>
            <person name="Rivas-Marin E."/>
            <person name="Kohn T."/>
            <person name="Peeters S.H."/>
            <person name="Heuer A."/>
            <person name="Rast P."/>
            <person name="Oberbeckmann S."/>
            <person name="Bunk B."/>
            <person name="Jeske O."/>
            <person name="Meyerdierks A."/>
            <person name="Storesund J.E."/>
            <person name="Kallscheuer N."/>
            <person name="Luecker S."/>
            <person name="Lage O.M."/>
            <person name="Pohl T."/>
            <person name="Merkel B.J."/>
            <person name="Hornburger P."/>
            <person name="Mueller R.-W."/>
            <person name="Bruemmer F."/>
            <person name="Labrenz M."/>
            <person name="Spormann A.M."/>
            <person name="Op den Camp H."/>
            <person name="Overmann J."/>
            <person name="Amann R."/>
            <person name="Jetten M.S.M."/>
            <person name="Mascher T."/>
            <person name="Medema M.H."/>
            <person name="Devos D.P."/>
            <person name="Kaster A.-K."/>
            <person name="Ovreas L."/>
            <person name="Rohde M."/>
            <person name="Galperin M.Y."/>
            <person name="Jogler C."/>
        </authorList>
    </citation>
    <scope>NUCLEOTIDE SEQUENCE [LARGE SCALE GENOMIC DNA]</scope>
    <source>
        <strain evidence="5 6">HG15A2</strain>
    </source>
</reference>
<evidence type="ECO:0000313" key="5">
    <source>
        <dbReference type="EMBL" id="QDS97934.1"/>
    </source>
</evidence>
<evidence type="ECO:0000259" key="4">
    <source>
        <dbReference type="Pfam" id="PF01645"/>
    </source>
</evidence>
<feature type="transmembrane region" description="Helical" evidence="3">
    <location>
        <begin position="5"/>
        <end position="23"/>
    </location>
</feature>
<gene>
    <name evidence="5" type="primary">gltA_2</name>
    <name evidence="5" type="ORF">HG15A2_12020</name>
</gene>
<dbReference type="CDD" id="cd02808">
    <property type="entry name" value="GltS_FMN"/>
    <property type="match status" value="1"/>
</dbReference>
<dbReference type="InterPro" id="IPR027283">
    <property type="entry name" value="YerD"/>
</dbReference>
<dbReference type="InterPro" id="IPR013785">
    <property type="entry name" value="Aldolase_TIM"/>
</dbReference>
<dbReference type="OrthoDB" id="9758182at2"/>
<keyword evidence="3" id="KW-1133">Transmembrane helix</keyword>
<evidence type="ECO:0000313" key="6">
    <source>
        <dbReference type="Proteomes" id="UP000319852"/>
    </source>
</evidence>
<dbReference type="Gene3D" id="3.20.20.70">
    <property type="entry name" value="Aldolase class I"/>
    <property type="match status" value="1"/>
</dbReference>
<evidence type="ECO:0000256" key="3">
    <source>
        <dbReference type="SAM" id="Phobius"/>
    </source>
</evidence>
<dbReference type="EMBL" id="CP036263">
    <property type="protein sequence ID" value="QDS97934.1"/>
    <property type="molecule type" value="Genomic_DNA"/>
</dbReference>
<protein>
    <submittedName>
        <fullName evidence="5">Glutamate synthase [NADPH] large chain</fullName>
        <ecNumber evidence="5">1.4.1.13</ecNumber>
    </submittedName>
</protein>